<feature type="domain" description="AAA+ ATPase" evidence="4">
    <location>
        <begin position="436"/>
        <end position="568"/>
    </location>
</feature>
<dbReference type="PANTHER" id="PTHR23073">
    <property type="entry name" value="26S PROTEASOME REGULATORY SUBUNIT"/>
    <property type="match status" value="1"/>
</dbReference>
<keyword evidence="6" id="KW-1185">Reference proteome</keyword>
<evidence type="ECO:0000256" key="3">
    <source>
        <dbReference type="ARBA" id="ARBA00022840"/>
    </source>
</evidence>
<dbReference type="RefSeq" id="WP_394849964.1">
    <property type="nucleotide sequence ID" value="NZ_CP089982.1"/>
</dbReference>
<dbReference type="InterPro" id="IPR003593">
    <property type="entry name" value="AAA+_ATPase"/>
</dbReference>
<dbReference type="GO" id="GO:0005524">
    <property type="term" value="F:ATP binding"/>
    <property type="evidence" value="ECO:0007669"/>
    <property type="project" value="UniProtKB-KW"/>
</dbReference>
<dbReference type="InterPro" id="IPR003959">
    <property type="entry name" value="ATPase_AAA_core"/>
</dbReference>
<dbReference type="Pfam" id="PF00004">
    <property type="entry name" value="AAA"/>
    <property type="match status" value="1"/>
</dbReference>
<dbReference type="EMBL" id="CP089982">
    <property type="protein sequence ID" value="WXA99330.1"/>
    <property type="molecule type" value="Genomic_DNA"/>
</dbReference>
<dbReference type="Gene3D" id="3.40.50.300">
    <property type="entry name" value="P-loop containing nucleotide triphosphate hydrolases"/>
    <property type="match status" value="1"/>
</dbReference>
<dbReference type="InterPro" id="IPR027417">
    <property type="entry name" value="P-loop_NTPase"/>
</dbReference>
<name>A0ABZ2KKZ8_9BACT</name>
<evidence type="ECO:0000313" key="5">
    <source>
        <dbReference type="EMBL" id="WXA99330.1"/>
    </source>
</evidence>
<dbReference type="CDD" id="cd19481">
    <property type="entry name" value="RecA-like_protease"/>
    <property type="match status" value="1"/>
</dbReference>
<sequence length="657" mass="70831">MRATLALVVRFAAHAIAEALARRSPGADTYSPRAEVERLVAELSALDAARTGLEPGGAAELARDTLDDLAEWDGGDPLFRAERVVATTRIERDVFRLLLACSLDPRTGILMAHLHDALNETRPTVGALAEILRDPIAVLGAFDPASDLRRCLTASLEPDALAHYAHAALDPRVVRYVTSGELSPHVTTAGTYTLTSAVVVAASTPLASRQRAEPLPRYGTLIVSGPPGIGRRSLGLALAAREQRAALVLQTRAADASALVTRAIRDAQFAGARLIVSGPLDPPSAELLAAAAVPVALVLDAGVTLPEPFYQRPFTPVELPLPSALERTQIWRDLLGDAISDERAAGIAARYAFTPGQIQRASIQATSCGLENACKLQLHHGLDGLATRAQPTEARWDRLVLPPGARESLRAICNQVKHGAHVGETWGFARHHALGHGVKALFFGRPGTGKTLAAEIIANELDMPLYRIDLSRILSKWIGETEQNLGRIFDEAKKGQSILFFDEADSLFAKRTGVSSSTDRYANMEVNYLLQRVEAHEGVILLATNAKANIDEAFARRLHYVVEFPEPDAAARERIWRLAVPPDAPVHAEVDFALLARRFEIPGGAIKNAVLSAAYGAAESDAPIRLAHILVAVRREYDKLDRLYPKGDLERTLAAAS</sequence>
<accession>A0ABZ2KKZ8</accession>
<organism evidence="5 6">
    <name type="scientific">Pendulispora brunnea</name>
    <dbReference type="NCBI Taxonomy" id="2905690"/>
    <lineage>
        <taxon>Bacteria</taxon>
        <taxon>Pseudomonadati</taxon>
        <taxon>Myxococcota</taxon>
        <taxon>Myxococcia</taxon>
        <taxon>Myxococcales</taxon>
        <taxon>Sorangiineae</taxon>
        <taxon>Pendulisporaceae</taxon>
        <taxon>Pendulispora</taxon>
    </lineage>
</organism>
<keyword evidence="3 5" id="KW-0067">ATP-binding</keyword>
<dbReference type="SUPFAM" id="SSF52540">
    <property type="entry name" value="P-loop containing nucleoside triphosphate hydrolases"/>
    <property type="match status" value="1"/>
</dbReference>
<evidence type="ECO:0000256" key="2">
    <source>
        <dbReference type="ARBA" id="ARBA00022741"/>
    </source>
</evidence>
<comment type="similarity">
    <text evidence="1">Belongs to the AAA ATPase family.</text>
</comment>
<protein>
    <submittedName>
        <fullName evidence="5">ATP-binding protein</fullName>
    </submittedName>
</protein>
<keyword evidence="2" id="KW-0547">Nucleotide-binding</keyword>
<reference evidence="5 6" key="1">
    <citation type="submission" date="2021-12" db="EMBL/GenBank/DDBJ databases">
        <title>Discovery of the Pendulisporaceae a myxobacterial family with distinct sporulation behavior and unique specialized metabolism.</title>
        <authorList>
            <person name="Garcia R."/>
            <person name="Popoff A."/>
            <person name="Bader C.D."/>
            <person name="Loehr J."/>
            <person name="Walesch S."/>
            <person name="Walt C."/>
            <person name="Boldt J."/>
            <person name="Bunk B."/>
            <person name="Haeckl F.J.F.P.J."/>
            <person name="Gunesch A.P."/>
            <person name="Birkelbach J."/>
            <person name="Nuebel U."/>
            <person name="Pietschmann T."/>
            <person name="Bach T."/>
            <person name="Mueller R."/>
        </authorList>
    </citation>
    <scope>NUCLEOTIDE SEQUENCE [LARGE SCALE GENOMIC DNA]</scope>
    <source>
        <strain evidence="5 6">MSr12523</strain>
    </source>
</reference>
<gene>
    <name evidence="5" type="ORF">LZC95_21225</name>
</gene>
<evidence type="ECO:0000256" key="1">
    <source>
        <dbReference type="ARBA" id="ARBA00006914"/>
    </source>
</evidence>
<dbReference type="InterPro" id="IPR050221">
    <property type="entry name" value="26S_Proteasome_ATPase"/>
</dbReference>
<dbReference type="SMART" id="SM00382">
    <property type="entry name" value="AAA"/>
    <property type="match status" value="1"/>
</dbReference>
<evidence type="ECO:0000259" key="4">
    <source>
        <dbReference type="SMART" id="SM00382"/>
    </source>
</evidence>
<dbReference type="Pfam" id="PF22977">
    <property type="entry name" value="WHD"/>
    <property type="match status" value="1"/>
</dbReference>
<dbReference type="InterPro" id="IPR054472">
    <property type="entry name" value="WHD"/>
</dbReference>
<evidence type="ECO:0000313" key="6">
    <source>
        <dbReference type="Proteomes" id="UP001379533"/>
    </source>
</evidence>
<proteinExistence type="inferred from homology"/>
<dbReference type="Proteomes" id="UP001379533">
    <property type="component" value="Chromosome"/>
</dbReference>